<dbReference type="OrthoDB" id="2431428at2759"/>
<comment type="caution">
    <text evidence="1">The sequence shown here is derived from an EMBL/GenBank/DDBJ whole genome shotgun (WGS) entry which is preliminary data.</text>
</comment>
<keyword evidence="2" id="KW-1185">Reference proteome</keyword>
<protein>
    <submittedName>
        <fullName evidence="1">4828_t:CDS:1</fullName>
    </submittedName>
</protein>
<name>A0A9N9BM94_9GLOM</name>
<proteinExistence type="predicted"/>
<dbReference type="Proteomes" id="UP000789396">
    <property type="component" value="Unassembled WGS sequence"/>
</dbReference>
<dbReference type="AlphaFoldDB" id="A0A9N9BM94"/>
<evidence type="ECO:0000313" key="1">
    <source>
        <dbReference type="EMBL" id="CAG8570601.1"/>
    </source>
</evidence>
<evidence type="ECO:0000313" key="2">
    <source>
        <dbReference type="Proteomes" id="UP000789396"/>
    </source>
</evidence>
<organism evidence="1 2">
    <name type="scientific">Racocetra fulgida</name>
    <dbReference type="NCBI Taxonomy" id="60492"/>
    <lineage>
        <taxon>Eukaryota</taxon>
        <taxon>Fungi</taxon>
        <taxon>Fungi incertae sedis</taxon>
        <taxon>Mucoromycota</taxon>
        <taxon>Glomeromycotina</taxon>
        <taxon>Glomeromycetes</taxon>
        <taxon>Diversisporales</taxon>
        <taxon>Gigasporaceae</taxon>
        <taxon>Racocetra</taxon>
    </lineage>
</organism>
<accession>A0A9N9BM94</accession>
<dbReference type="EMBL" id="CAJVPZ010006197">
    <property type="protein sequence ID" value="CAG8570601.1"/>
    <property type="molecule type" value="Genomic_DNA"/>
</dbReference>
<gene>
    <name evidence="1" type="ORF">RFULGI_LOCUS5439</name>
</gene>
<reference evidence="1" key="1">
    <citation type="submission" date="2021-06" db="EMBL/GenBank/DDBJ databases">
        <authorList>
            <person name="Kallberg Y."/>
            <person name="Tangrot J."/>
            <person name="Rosling A."/>
        </authorList>
    </citation>
    <scope>NUCLEOTIDE SEQUENCE</scope>
    <source>
        <strain evidence="1">IN212</strain>
    </source>
</reference>
<sequence>MTSSTTTSTVSNRNSKQKSSTASVTNFIVRGITTKEKPKFERLLLRMTISNGWSFRWTTDPATLEFFEFLNSKLTLPSRHALSNRILNAEKTTLTQFCKQNLKNDKIGVTLAFDGWKNILKQHIFGSLFILSTGETLIWKAIDISLERERMIEIIPKIESMINEASDLGAKLSAIVSDSAPAYSGAR</sequence>